<feature type="compositionally biased region" description="Basic and acidic residues" evidence="1">
    <location>
        <begin position="51"/>
        <end position="61"/>
    </location>
</feature>
<dbReference type="Pfam" id="PF13881">
    <property type="entry name" value="Rad60-SLD_2"/>
    <property type="match status" value="1"/>
</dbReference>
<feature type="compositionally biased region" description="Low complexity" evidence="1">
    <location>
        <begin position="119"/>
        <end position="150"/>
    </location>
</feature>
<dbReference type="AlphaFoldDB" id="A0A7S4K751"/>
<gene>
    <name evidence="3" type="ORF">OAUR00152_LOCUS40426</name>
</gene>
<dbReference type="InterPro" id="IPR039540">
    <property type="entry name" value="UBL3-like_ubiquitin_dom"/>
</dbReference>
<organism evidence="3">
    <name type="scientific">Odontella aurita</name>
    <dbReference type="NCBI Taxonomy" id="265563"/>
    <lineage>
        <taxon>Eukaryota</taxon>
        <taxon>Sar</taxon>
        <taxon>Stramenopiles</taxon>
        <taxon>Ochrophyta</taxon>
        <taxon>Bacillariophyta</taxon>
        <taxon>Mediophyceae</taxon>
        <taxon>Biddulphiophycidae</taxon>
        <taxon>Eupodiscales</taxon>
        <taxon>Odontellaceae</taxon>
        <taxon>Odontella</taxon>
    </lineage>
</organism>
<feature type="compositionally biased region" description="Gly residues" evidence="1">
    <location>
        <begin position="278"/>
        <end position="288"/>
    </location>
</feature>
<dbReference type="InterPro" id="IPR029071">
    <property type="entry name" value="Ubiquitin-like_domsf"/>
</dbReference>
<name>A0A7S4K751_9STRA</name>
<evidence type="ECO:0000313" key="3">
    <source>
        <dbReference type="EMBL" id="CAE2286036.1"/>
    </source>
</evidence>
<feature type="domain" description="UBL3-like ubiquitin" evidence="2">
    <location>
        <begin position="169"/>
        <end position="254"/>
    </location>
</feature>
<feature type="compositionally biased region" description="Low complexity" evidence="1">
    <location>
        <begin position="97"/>
        <end position="111"/>
    </location>
</feature>
<feature type="compositionally biased region" description="Polar residues" evidence="1">
    <location>
        <begin position="76"/>
        <end position="94"/>
    </location>
</feature>
<feature type="region of interest" description="Disordered" evidence="1">
    <location>
        <begin position="255"/>
        <end position="298"/>
    </location>
</feature>
<evidence type="ECO:0000259" key="2">
    <source>
        <dbReference type="Pfam" id="PF13881"/>
    </source>
</evidence>
<accession>A0A7S4K751</accession>
<protein>
    <recommendedName>
        <fullName evidence="2">UBL3-like ubiquitin domain-containing protein</fullName>
    </recommendedName>
</protein>
<evidence type="ECO:0000256" key="1">
    <source>
        <dbReference type="SAM" id="MobiDB-lite"/>
    </source>
</evidence>
<proteinExistence type="predicted"/>
<dbReference type="EMBL" id="HBKQ01059156">
    <property type="protein sequence ID" value="CAE2286036.1"/>
    <property type="molecule type" value="Transcribed_RNA"/>
</dbReference>
<sequence>MGEEGPSAAAPSDTSAELSTEKEQLDPQRSMPSEEAETIDGGDVAPTLVDDDGRGKEREAADDYDAAPTEVDSAEEQTGAQQQSGETTDSSPDQTAGEEAGSEGSSYGEGENNPRQQKSPAPEADSSSSSAMADSNHSTAASSTAADSSAPTKCTGRAAPPPFVDDPSKITLRFIFANRDGLSVTVDLKPTDTVGEVKGALLSMWPDELASCSGGDRLRLICMGRGILMPDSRTLEACQVPVFKTHATPVNVSVRPEGTGGGDDRATSKKGRLAVATSGGGGGGGGTGSRSNAAVSGSVTTGGGCCIIM</sequence>
<reference evidence="3" key="1">
    <citation type="submission" date="2021-01" db="EMBL/GenBank/DDBJ databases">
        <authorList>
            <person name="Corre E."/>
            <person name="Pelletier E."/>
            <person name="Niang G."/>
            <person name="Scheremetjew M."/>
            <person name="Finn R."/>
            <person name="Kale V."/>
            <person name="Holt S."/>
            <person name="Cochrane G."/>
            <person name="Meng A."/>
            <person name="Brown T."/>
            <person name="Cohen L."/>
        </authorList>
    </citation>
    <scope>NUCLEOTIDE SEQUENCE</scope>
    <source>
        <strain evidence="3">Isolate 1302-5</strain>
    </source>
</reference>
<feature type="region of interest" description="Disordered" evidence="1">
    <location>
        <begin position="1"/>
        <end position="167"/>
    </location>
</feature>
<dbReference type="Gene3D" id="3.10.20.90">
    <property type="entry name" value="Phosphatidylinositol 3-kinase Catalytic Subunit, Chain A, domain 1"/>
    <property type="match status" value="1"/>
</dbReference>
<dbReference type="SUPFAM" id="SSF54236">
    <property type="entry name" value="Ubiquitin-like"/>
    <property type="match status" value="1"/>
</dbReference>